<dbReference type="EMBL" id="SACL01000001">
    <property type="protein sequence ID" value="RVT99065.1"/>
    <property type="molecule type" value="Genomic_DNA"/>
</dbReference>
<name>A0A437MN38_9PROT</name>
<dbReference type="RefSeq" id="WP_127785711.1">
    <property type="nucleotide sequence ID" value="NZ_SACL01000001.1"/>
</dbReference>
<gene>
    <name evidence="1" type="ORF">EOD42_02870</name>
</gene>
<evidence type="ECO:0000313" key="2">
    <source>
        <dbReference type="Proteomes" id="UP000282957"/>
    </source>
</evidence>
<comment type="caution">
    <text evidence="1">The sequence shown here is derived from an EMBL/GenBank/DDBJ whole genome shotgun (WGS) entry which is preliminary data.</text>
</comment>
<organism evidence="1 2">
    <name type="scientific">Rhodovarius crocodyli</name>
    <dbReference type="NCBI Taxonomy" id="1979269"/>
    <lineage>
        <taxon>Bacteria</taxon>
        <taxon>Pseudomonadati</taxon>
        <taxon>Pseudomonadota</taxon>
        <taxon>Alphaproteobacteria</taxon>
        <taxon>Acetobacterales</taxon>
        <taxon>Roseomonadaceae</taxon>
        <taxon>Rhodovarius</taxon>
    </lineage>
</organism>
<accession>A0A437MN38</accession>
<reference evidence="1 2" key="1">
    <citation type="submission" date="2019-01" db="EMBL/GenBank/DDBJ databases">
        <authorList>
            <person name="Chen W.-M."/>
        </authorList>
    </citation>
    <scope>NUCLEOTIDE SEQUENCE [LARGE SCALE GENOMIC DNA]</scope>
    <source>
        <strain evidence="1 2">CCP-6</strain>
    </source>
</reference>
<dbReference type="Proteomes" id="UP000282957">
    <property type="component" value="Unassembled WGS sequence"/>
</dbReference>
<dbReference type="OrthoDB" id="7066992at2"/>
<dbReference type="AlphaFoldDB" id="A0A437MN38"/>
<keyword evidence="2" id="KW-1185">Reference proteome</keyword>
<evidence type="ECO:0008006" key="3">
    <source>
        <dbReference type="Google" id="ProtNLM"/>
    </source>
</evidence>
<protein>
    <recommendedName>
        <fullName evidence="3">HNH endonuclease</fullName>
    </recommendedName>
</protein>
<proteinExistence type="predicted"/>
<evidence type="ECO:0000313" key="1">
    <source>
        <dbReference type="EMBL" id="RVT99065.1"/>
    </source>
</evidence>
<sequence length="115" mass="13169">MPIRAENRKRYPAEWPAISLRIRRDRAAWRCEHTDQHGERCFAVHGQPHPITGSKVVLTVAHLDHTPEHCDESNLRAMCQRCHNIYDAPMRRAGIQQRARAALALAELDLEVSDA</sequence>